<dbReference type="RefSeq" id="WP_289413565.1">
    <property type="nucleotide sequence ID" value="NZ_JAQIBD010000002.1"/>
</dbReference>
<evidence type="ECO:0000313" key="2">
    <source>
        <dbReference type="Proteomes" id="UP001169069"/>
    </source>
</evidence>
<accession>A0ABT7QYD6</accession>
<keyword evidence="2" id="KW-1185">Reference proteome</keyword>
<evidence type="ECO:0000313" key="1">
    <source>
        <dbReference type="EMBL" id="MDM5271841.1"/>
    </source>
</evidence>
<sequence>MFKKLKRNFVKMFRELLVYHHSSLEYRAKILTLMVSSNERIDECEEQALKEIAHKIYHEDPERAELLIDTVKEYHVKIRTNNGLDFEHLVQEVDRESRAVNRYVEKIDFELLERLHECMKEEEDIIFQQRVIEFLQMLKEEYGRKTENQ</sequence>
<evidence type="ECO:0008006" key="3">
    <source>
        <dbReference type="Google" id="ProtNLM"/>
    </source>
</evidence>
<organism evidence="1 2">
    <name type="scientific">Sulfurovum zhangzhouensis</name>
    <dbReference type="NCBI Taxonomy" id="3019067"/>
    <lineage>
        <taxon>Bacteria</taxon>
        <taxon>Pseudomonadati</taxon>
        <taxon>Campylobacterota</taxon>
        <taxon>Epsilonproteobacteria</taxon>
        <taxon>Campylobacterales</taxon>
        <taxon>Sulfurovaceae</taxon>
        <taxon>Sulfurovum</taxon>
    </lineage>
</organism>
<proteinExistence type="predicted"/>
<name>A0ABT7QYD6_9BACT</name>
<reference evidence="1" key="1">
    <citation type="submission" date="2023-01" db="EMBL/GenBank/DDBJ databases">
        <title>Sulfurovum sp. zt1-1 genome assembly.</title>
        <authorList>
            <person name="Wang J."/>
        </authorList>
    </citation>
    <scope>NUCLEOTIDE SEQUENCE</scope>
    <source>
        <strain evidence="1">Zt1-1</strain>
    </source>
</reference>
<comment type="caution">
    <text evidence="1">The sequence shown here is derived from an EMBL/GenBank/DDBJ whole genome shotgun (WGS) entry which is preliminary data.</text>
</comment>
<protein>
    <recommendedName>
        <fullName evidence="3">TerB family tellurite resistance protein</fullName>
    </recommendedName>
</protein>
<gene>
    <name evidence="1" type="ORF">PGH07_06600</name>
</gene>
<dbReference type="Proteomes" id="UP001169069">
    <property type="component" value="Unassembled WGS sequence"/>
</dbReference>
<dbReference type="EMBL" id="JAQIBD010000002">
    <property type="protein sequence ID" value="MDM5271841.1"/>
    <property type="molecule type" value="Genomic_DNA"/>
</dbReference>